<protein>
    <recommendedName>
        <fullName evidence="7">DNA mismatch repair protein S5 domain-containing protein</fullName>
    </recommendedName>
</protein>
<dbReference type="SUPFAM" id="SSF55874">
    <property type="entry name" value="ATPase domain of HSP90 chaperone/DNA topoisomerase II/histidine kinase"/>
    <property type="match status" value="1"/>
</dbReference>
<dbReference type="GO" id="GO:0016887">
    <property type="term" value="F:ATP hydrolysis activity"/>
    <property type="evidence" value="ECO:0007669"/>
    <property type="project" value="InterPro"/>
</dbReference>
<dbReference type="InterPro" id="IPR014721">
    <property type="entry name" value="Ribsml_uS5_D2-typ_fold_subgr"/>
</dbReference>
<dbReference type="Pfam" id="PF01119">
    <property type="entry name" value="DNA_mis_repair"/>
    <property type="match status" value="1"/>
</dbReference>
<accession>A0A381PKW0</accession>
<organism evidence="6">
    <name type="scientific">marine metagenome</name>
    <dbReference type="NCBI Taxonomy" id="408172"/>
    <lineage>
        <taxon>unclassified sequences</taxon>
        <taxon>metagenomes</taxon>
        <taxon>ecological metagenomes</taxon>
    </lineage>
</organism>
<dbReference type="InterPro" id="IPR038973">
    <property type="entry name" value="MutL/Mlh/Pms-like"/>
</dbReference>
<evidence type="ECO:0000259" key="5">
    <source>
        <dbReference type="SMART" id="SM01340"/>
    </source>
</evidence>
<dbReference type="InterPro" id="IPR042120">
    <property type="entry name" value="MutL_C_dimsub"/>
</dbReference>
<dbReference type="SMART" id="SM00853">
    <property type="entry name" value="MutL_C"/>
    <property type="match status" value="1"/>
</dbReference>
<evidence type="ECO:0000256" key="2">
    <source>
        <dbReference type="ARBA" id="ARBA00022763"/>
    </source>
</evidence>
<dbReference type="InterPro" id="IPR014762">
    <property type="entry name" value="DNA_mismatch_repair_CS"/>
</dbReference>
<evidence type="ECO:0008006" key="7">
    <source>
        <dbReference type="Google" id="ProtNLM"/>
    </source>
</evidence>
<proteinExistence type="inferred from homology"/>
<dbReference type="GO" id="GO:0140664">
    <property type="term" value="F:ATP-dependent DNA damage sensor activity"/>
    <property type="evidence" value="ECO:0007669"/>
    <property type="project" value="InterPro"/>
</dbReference>
<evidence type="ECO:0000313" key="6">
    <source>
        <dbReference type="EMBL" id="SUZ67675.1"/>
    </source>
</evidence>
<feature type="domain" description="MutL C-terminal dimerisation" evidence="4">
    <location>
        <begin position="372"/>
        <end position="513"/>
    </location>
</feature>
<feature type="non-terminal residue" evidence="6">
    <location>
        <position position="1"/>
    </location>
</feature>
<dbReference type="InterPro" id="IPR002099">
    <property type="entry name" value="MutL/Mlh/PMS"/>
</dbReference>
<evidence type="ECO:0000256" key="3">
    <source>
        <dbReference type="ARBA" id="ARBA00023204"/>
    </source>
</evidence>
<dbReference type="PROSITE" id="PS00058">
    <property type="entry name" value="DNA_MISMATCH_REPAIR_1"/>
    <property type="match status" value="1"/>
</dbReference>
<dbReference type="InterPro" id="IPR014790">
    <property type="entry name" value="MutL_C"/>
</dbReference>
<feature type="domain" description="DNA mismatch repair protein S5" evidence="5">
    <location>
        <begin position="189"/>
        <end position="307"/>
    </location>
</feature>
<dbReference type="Gene3D" id="3.30.565.10">
    <property type="entry name" value="Histidine kinase-like ATPase, C-terminal domain"/>
    <property type="match status" value="1"/>
</dbReference>
<dbReference type="GO" id="GO:0005524">
    <property type="term" value="F:ATP binding"/>
    <property type="evidence" value="ECO:0007669"/>
    <property type="project" value="InterPro"/>
</dbReference>
<evidence type="ECO:0000259" key="4">
    <source>
        <dbReference type="SMART" id="SM00853"/>
    </source>
</evidence>
<dbReference type="InterPro" id="IPR037198">
    <property type="entry name" value="MutL_C_sf"/>
</dbReference>
<evidence type="ECO:0000256" key="1">
    <source>
        <dbReference type="ARBA" id="ARBA00006082"/>
    </source>
</evidence>
<dbReference type="InterPro" id="IPR013507">
    <property type="entry name" value="DNA_mismatch_S5_2-like"/>
</dbReference>
<dbReference type="Gene3D" id="3.30.230.10">
    <property type="match status" value="1"/>
</dbReference>
<dbReference type="Pfam" id="PF08676">
    <property type="entry name" value="MutL_C"/>
    <property type="match status" value="1"/>
</dbReference>
<dbReference type="HAMAP" id="MF_00149">
    <property type="entry name" value="DNA_mis_repair"/>
    <property type="match status" value="1"/>
</dbReference>
<dbReference type="Gene3D" id="3.30.1370.100">
    <property type="entry name" value="MutL, C-terminal domain, regulatory subdomain"/>
    <property type="match status" value="1"/>
</dbReference>
<dbReference type="InterPro" id="IPR020667">
    <property type="entry name" value="DNA_mismatch_repair_MutL"/>
</dbReference>
<dbReference type="EMBL" id="UINC01001018">
    <property type="protein sequence ID" value="SUZ67675.1"/>
    <property type="molecule type" value="Genomic_DNA"/>
</dbReference>
<keyword evidence="3" id="KW-0234">DNA repair</keyword>
<keyword evidence="2" id="KW-0227">DNA damage</keyword>
<dbReference type="InterPro" id="IPR036890">
    <property type="entry name" value="HATPase_C_sf"/>
</dbReference>
<dbReference type="AlphaFoldDB" id="A0A381PKW0"/>
<dbReference type="Gene3D" id="3.30.1540.20">
    <property type="entry name" value="MutL, C-terminal domain, dimerisation subdomain"/>
    <property type="match status" value="1"/>
</dbReference>
<dbReference type="InterPro" id="IPR020568">
    <property type="entry name" value="Ribosomal_Su5_D2-typ_SF"/>
</dbReference>
<dbReference type="PANTHER" id="PTHR10073">
    <property type="entry name" value="DNA MISMATCH REPAIR PROTEIN MLH, PMS, MUTL"/>
    <property type="match status" value="1"/>
</dbReference>
<dbReference type="Pfam" id="PF13589">
    <property type="entry name" value="HATPase_c_3"/>
    <property type="match status" value="1"/>
</dbReference>
<dbReference type="GO" id="GO:0006298">
    <property type="term" value="P:mismatch repair"/>
    <property type="evidence" value="ECO:0007669"/>
    <property type="project" value="InterPro"/>
</dbReference>
<comment type="similarity">
    <text evidence="1">Belongs to the DNA mismatch repair MutL/HexB family.</text>
</comment>
<dbReference type="CDD" id="cd00782">
    <property type="entry name" value="MutL_Trans"/>
    <property type="match status" value="1"/>
</dbReference>
<dbReference type="GO" id="GO:0030983">
    <property type="term" value="F:mismatched DNA binding"/>
    <property type="evidence" value="ECO:0007669"/>
    <property type="project" value="InterPro"/>
</dbReference>
<gene>
    <name evidence="6" type="ORF">METZ01_LOCUS20529</name>
</gene>
<dbReference type="SUPFAM" id="SSF54211">
    <property type="entry name" value="Ribosomal protein S5 domain 2-like"/>
    <property type="match status" value="1"/>
</dbReference>
<reference evidence="6" key="1">
    <citation type="submission" date="2018-05" db="EMBL/GenBank/DDBJ databases">
        <authorList>
            <person name="Lanie J.A."/>
            <person name="Ng W.-L."/>
            <person name="Kazmierczak K.M."/>
            <person name="Andrzejewski T.M."/>
            <person name="Davidsen T.M."/>
            <person name="Wayne K.J."/>
            <person name="Tettelin H."/>
            <person name="Glass J.I."/>
            <person name="Rusch D."/>
            <person name="Podicherti R."/>
            <person name="Tsui H.-C.T."/>
            <person name="Winkler M.E."/>
        </authorList>
    </citation>
    <scope>NUCLEOTIDE SEQUENCE</scope>
</reference>
<dbReference type="CDD" id="cd16926">
    <property type="entry name" value="HATPase_MutL-MLH-PMS-like"/>
    <property type="match status" value="1"/>
</dbReference>
<dbReference type="GO" id="GO:0032300">
    <property type="term" value="C:mismatch repair complex"/>
    <property type="evidence" value="ECO:0007669"/>
    <property type="project" value="InterPro"/>
</dbReference>
<dbReference type="InterPro" id="IPR042121">
    <property type="entry name" value="MutL_C_regsub"/>
</dbReference>
<name>A0A381PKW0_9ZZZZ</name>
<dbReference type="NCBIfam" id="TIGR00585">
    <property type="entry name" value="mutl"/>
    <property type="match status" value="1"/>
</dbReference>
<dbReference type="FunFam" id="3.30.565.10:FF:000003">
    <property type="entry name" value="DNA mismatch repair endonuclease MutL"/>
    <property type="match status" value="1"/>
</dbReference>
<dbReference type="SUPFAM" id="SSF118116">
    <property type="entry name" value="DNA mismatch repair protein MutL"/>
    <property type="match status" value="1"/>
</dbReference>
<dbReference type="PANTHER" id="PTHR10073:SF12">
    <property type="entry name" value="DNA MISMATCH REPAIR PROTEIN MLH1"/>
    <property type="match status" value="1"/>
</dbReference>
<sequence>VVERPASVVKELIENSLDSGATEIDVIVKGGGNVSVQVIDNGVGLEKDDLLIAFARHSTSKIESVEDLSTIDTLGFRGEALSSIASVAKVKALSSVNGEDSGYEISVSGGEISQPEPVALSKGTAISVSDLFFSIPARRKFLKSAQVELRHIIRTVRRFGLCQPNVRFTLTADDKEVMTLAPMTLIDRIAAVHDPSYRENLLEVNHQAGLFAITGYVGNLNLVRKRRGEQNLFLNGRYIVNKLLNSAIYSAYQSLVSRGEFPFFVITLEVPLDTVDVNVHPMKIEVRFRDEWRVYHALKTAVTEALNDILSTVPDFLKPSESFPSSGGQAGFSFPQSTPSAILSRQSVERAKSYVQTMGETQTEEEGVNLENIWQVHTKYIVSEIKSGLVVIDQHVAHERVLFEQAMDAMEGNPLPSQSLLFPEVVELPIEDFSTLLELLPYLEKIGFRMKEFGKNTVMIEGVPSELGWGNEREVLTEIIDTYRNQQKAQPSFMEAVAASFACKAAVKAGDVLTQEEMQSLVDRLFATQHPYYCPHGRPIMVNLSLDELDRRFERT</sequence>
<dbReference type="SMART" id="SM01340">
    <property type="entry name" value="DNA_mis_repair"/>
    <property type="match status" value="1"/>
</dbReference>